<dbReference type="GO" id="GO:0042101">
    <property type="term" value="C:T cell receptor complex"/>
    <property type="evidence" value="ECO:0007669"/>
    <property type="project" value="UniProtKB-KW"/>
</dbReference>
<dbReference type="SMART" id="SM00406">
    <property type="entry name" value="IGv"/>
    <property type="match status" value="1"/>
</dbReference>
<accession>A0A151PGJ1</accession>
<gene>
    <name evidence="8" type="ORF">Y1Q_0010600</name>
</gene>
<dbReference type="SUPFAM" id="SSF48726">
    <property type="entry name" value="Immunoglobulin"/>
    <property type="match status" value="1"/>
</dbReference>
<dbReference type="PANTHER" id="PTHR19367:SF18">
    <property type="entry name" value="T CELL RECEPTOR ALPHA VARIABLE 16"/>
    <property type="match status" value="1"/>
</dbReference>
<dbReference type="GO" id="GO:0002250">
    <property type="term" value="P:adaptive immune response"/>
    <property type="evidence" value="ECO:0007669"/>
    <property type="project" value="UniProtKB-KW"/>
</dbReference>
<organism evidence="8 9">
    <name type="scientific">Alligator mississippiensis</name>
    <name type="common">American alligator</name>
    <dbReference type="NCBI Taxonomy" id="8496"/>
    <lineage>
        <taxon>Eukaryota</taxon>
        <taxon>Metazoa</taxon>
        <taxon>Chordata</taxon>
        <taxon>Craniata</taxon>
        <taxon>Vertebrata</taxon>
        <taxon>Euteleostomi</taxon>
        <taxon>Archelosauria</taxon>
        <taxon>Archosauria</taxon>
        <taxon>Crocodylia</taxon>
        <taxon>Alligatoridae</taxon>
        <taxon>Alligatorinae</taxon>
        <taxon>Alligator</taxon>
    </lineage>
</organism>
<evidence type="ECO:0000256" key="5">
    <source>
        <dbReference type="ARBA" id="ARBA00043266"/>
    </source>
</evidence>
<keyword evidence="9" id="KW-1185">Reference proteome</keyword>
<evidence type="ECO:0000256" key="2">
    <source>
        <dbReference type="ARBA" id="ARBA00023130"/>
    </source>
</evidence>
<dbReference type="AlphaFoldDB" id="A0A151PGJ1"/>
<evidence type="ECO:0000256" key="3">
    <source>
        <dbReference type="ARBA" id="ARBA00023170"/>
    </source>
</evidence>
<dbReference type="PANTHER" id="PTHR19367">
    <property type="entry name" value="T-CELL RECEPTOR ALPHA CHAIN V REGION"/>
    <property type="match status" value="1"/>
</dbReference>
<keyword evidence="1 6" id="KW-0732">Signal</keyword>
<dbReference type="SMART" id="SM00409">
    <property type="entry name" value="IG"/>
    <property type="match status" value="1"/>
</dbReference>
<keyword evidence="5" id="KW-0391">Immunity</keyword>
<feature type="signal peptide" evidence="6">
    <location>
        <begin position="1"/>
        <end position="21"/>
    </location>
</feature>
<dbReference type="InterPro" id="IPR007110">
    <property type="entry name" value="Ig-like_dom"/>
</dbReference>
<dbReference type="PROSITE" id="PS50835">
    <property type="entry name" value="IG_LIKE"/>
    <property type="match status" value="1"/>
</dbReference>
<dbReference type="FunFam" id="2.60.40.10:FF:002173">
    <property type="entry name" value="TRADV8 protein"/>
    <property type="match status" value="1"/>
</dbReference>
<evidence type="ECO:0000256" key="6">
    <source>
        <dbReference type="SAM" id="SignalP"/>
    </source>
</evidence>
<feature type="chain" id="PRO_5007587012" description="Ig-like domain-containing protein" evidence="6">
    <location>
        <begin position="22"/>
        <end position="142"/>
    </location>
</feature>
<dbReference type="Pfam" id="PF07686">
    <property type="entry name" value="V-set"/>
    <property type="match status" value="1"/>
</dbReference>
<evidence type="ECO:0000259" key="7">
    <source>
        <dbReference type="PROSITE" id="PS50835"/>
    </source>
</evidence>
<evidence type="ECO:0000256" key="4">
    <source>
        <dbReference type="ARBA" id="ARBA00023319"/>
    </source>
</evidence>
<reference evidence="8 9" key="1">
    <citation type="journal article" date="2012" name="Genome Biol.">
        <title>Sequencing three crocodilian genomes to illuminate the evolution of archosaurs and amniotes.</title>
        <authorList>
            <person name="St John J.A."/>
            <person name="Braun E.L."/>
            <person name="Isberg S.R."/>
            <person name="Miles L.G."/>
            <person name="Chong A.Y."/>
            <person name="Gongora J."/>
            <person name="Dalzell P."/>
            <person name="Moran C."/>
            <person name="Bed'hom B."/>
            <person name="Abzhanov A."/>
            <person name="Burgess S.C."/>
            <person name="Cooksey A.M."/>
            <person name="Castoe T.A."/>
            <person name="Crawford N.G."/>
            <person name="Densmore L.D."/>
            <person name="Drew J.C."/>
            <person name="Edwards S.V."/>
            <person name="Faircloth B.C."/>
            <person name="Fujita M.K."/>
            <person name="Greenwold M.J."/>
            <person name="Hoffmann F.G."/>
            <person name="Howard J.M."/>
            <person name="Iguchi T."/>
            <person name="Janes D.E."/>
            <person name="Khan S.Y."/>
            <person name="Kohno S."/>
            <person name="de Koning A.J."/>
            <person name="Lance S.L."/>
            <person name="McCarthy F.M."/>
            <person name="McCormack J.E."/>
            <person name="Merchant M.E."/>
            <person name="Peterson D.G."/>
            <person name="Pollock D.D."/>
            <person name="Pourmand N."/>
            <person name="Raney B.J."/>
            <person name="Roessler K.A."/>
            <person name="Sanford J.R."/>
            <person name="Sawyer R.H."/>
            <person name="Schmidt C.J."/>
            <person name="Triplett E.W."/>
            <person name="Tuberville T.D."/>
            <person name="Venegas-Anaya M."/>
            <person name="Howard J.T."/>
            <person name="Jarvis E.D."/>
            <person name="Guillette L.J.Jr."/>
            <person name="Glenn T.C."/>
            <person name="Green R.E."/>
            <person name="Ray D.A."/>
        </authorList>
    </citation>
    <scope>NUCLEOTIDE SEQUENCE [LARGE SCALE GENOMIC DNA]</scope>
    <source>
        <strain evidence="8">KSC_2009_1</strain>
    </source>
</reference>
<dbReference type="EMBL" id="AKHW03000242">
    <property type="protein sequence ID" value="KYO48221.1"/>
    <property type="molecule type" value="Genomic_DNA"/>
</dbReference>
<keyword evidence="4" id="KW-0393">Immunoglobulin domain</keyword>
<name>A0A151PGJ1_ALLMI</name>
<keyword evidence="5" id="KW-1279">T cell receptor</keyword>
<comment type="caution">
    <text evidence="8">The sequence shown here is derived from an EMBL/GenBank/DDBJ whole genome shotgun (WGS) entry which is preliminary data.</text>
</comment>
<dbReference type="Proteomes" id="UP000050525">
    <property type="component" value="Unassembled WGS sequence"/>
</dbReference>
<sequence>METCLILSLSILTMCSGAVRGDSIEPEGTQVTAAEGDNVTLRCNYKTSNTYAYYLYWYRHYPDRALQFIVYRGIRTARSTSNTADFAQKRFSSQTDDNSTALEIMALELADTAVYYCALRDAQEEHATGETYKNRLCHPRRF</sequence>
<keyword evidence="2" id="KW-1064">Adaptive immunity</keyword>
<dbReference type="InterPro" id="IPR013783">
    <property type="entry name" value="Ig-like_fold"/>
</dbReference>
<protein>
    <recommendedName>
        <fullName evidence="7">Ig-like domain-containing protein</fullName>
    </recommendedName>
</protein>
<evidence type="ECO:0000313" key="8">
    <source>
        <dbReference type="EMBL" id="KYO48221.1"/>
    </source>
</evidence>
<proteinExistence type="predicted"/>
<dbReference type="InterPro" id="IPR003599">
    <property type="entry name" value="Ig_sub"/>
</dbReference>
<evidence type="ECO:0000256" key="1">
    <source>
        <dbReference type="ARBA" id="ARBA00022729"/>
    </source>
</evidence>
<dbReference type="InterPro" id="IPR013106">
    <property type="entry name" value="Ig_V-set"/>
</dbReference>
<keyword evidence="3" id="KW-0675">Receptor</keyword>
<dbReference type="Gene3D" id="2.60.40.10">
    <property type="entry name" value="Immunoglobulins"/>
    <property type="match status" value="1"/>
</dbReference>
<dbReference type="InterPro" id="IPR051287">
    <property type="entry name" value="TCR_variable_region"/>
</dbReference>
<feature type="domain" description="Ig-like" evidence="7">
    <location>
        <begin position="26"/>
        <end position="128"/>
    </location>
</feature>
<dbReference type="InterPro" id="IPR036179">
    <property type="entry name" value="Ig-like_dom_sf"/>
</dbReference>
<evidence type="ECO:0000313" key="9">
    <source>
        <dbReference type="Proteomes" id="UP000050525"/>
    </source>
</evidence>